<feature type="compositionally biased region" description="Low complexity" evidence="1">
    <location>
        <begin position="1262"/>
        <end position="1271"/>
    </location>
</feature>
<keyword evidence="4" id="KW-1185">Reference proteome</keyword>
<proteinExistence type="predicted"/>
<dbReference type="Pfam" id="PF21034">
    <property type="entry name" value="BCAS3_WD40"/>
    <property type="match status" value="1"/>
</dbReference>
<dbReference type="InterPro" id="IPR045142">
    <property type="entry name" value="BCAS3-like"/>
</dbReference>
<reference evidence="3" key="1">
    <citation type="journal article" date="2023" name="PhytoFront">
        <title>Draft Genome Resources of Seven Strains of Tilletia horrida, Causal Agent of Kernel Smut of Rice.</title>
        <authorList>
            <person name="Khanal S."/>
            <person name="Antony Babu S."/>
            <person name="Zhou X.G."/>
        </authorList>
    </citation>
    <scope>NUCLEOTIDE SEQUENCE</scope>
    <source>
        <strain evidence="3">TX3</strain>
    </source>
</reference>
<gene>
    <name evidence="3" type="ORF">OC842_005910</name>
</gene>
<comment type="caution">
    <text evidence="3">The sequence shown here is derived from an EMBL/GenBank/DDBJ whole genome shotgun (WGS) entry which is preliminary data.</text>
</comment>
<feature type="compositionally biased region" description="Low complexity" evidence="1">
    <location>
        <begin position="1756"/>
        <end position="1776"/>
    </location>
</feature>
<dbReference type="Proteomes" id="UP001176521">
    <property type="component" value="Unassembled WGS sequence"/>
</dbReference>
<feature type="domain" description="BCAS3 WD40" evidence="2">
    <location>
        <begin position="892"/>
        <end position="990"/>
    </location>
</feature>
<feature type="compositionally biased region" description="Polar residues" evidence="1">
    <location>
        <begin position="1283"/>
        <end position="1299"/>
    </location>
</feature>
<evidence type="ECO:0000313" key="3">
    <source>
        <dbReference type="EMBL" id="KAK0524185.1"/>
    </source>
</evidence>
<feature type="region of interest" description="Disordered" evidence="1">
    <location>
        <begin position="1575"/>
        <end position="1613"/>
    </location>
</feature>
<name>A0AAN6G8Z1_9BASI</name>
<feature type="compositionally biased region" description="Low complexity" evidence="1">
    <location>
        <begin position="1307"/>
        <end position="1324"/>
    </location>
</feature>
<evidence type="ECO:0000313" key="4">
    <source>
        <dbReference type="Proteomes" id="UP001176521"/>
    </source>
</evidence>
<feature type="region of interest" description="Disordered" evidence="1">
    <location>
        <begin position="1245"/>
        <end position="1353"/>
    </location>
</feature>
<feature type="compositionally biased region" description="Polar residues" evidence="1">
    <location>
        <begin position="608"/>
        <end position="622"/>
    </location>
</feature>
<feature type="region of interest" description="Disordered" evidence="1">
    <location>
        <begin position="1073"/>
        <end position="1098"/>
    </location>
</feature>
<dbReference type="EMBL" id="JAPDMQ010000464">
    <property type="protein sequence ID" value="KAK0524185.1"/>
    <property type="molecule type" value="Genomic_DNA"/>
</dbReference>
<feature type="compositionally biased region" description="Low complexity" evidence="1">
    <location>
        <begin position="471"/>
        <end position="487"/>
    </location>
</feature>
<feature type="region of interest" description="Disordered" evidence="1">
    <location>
        <begin position="1131"/>
        <end position="1154"/>
    </location>
</feature>
<feature type="region of interest" description="Disordered" evidence="1">
    <location>
        <begin position="386"/>
        <end position="417"/>
    </location>
</feature>
<dbReference type="GO" id="GO:0006914">
    <property type="term" value="P:autophagy"/>
    <property type="evidence" value="ECO:0007669"/>
    <property type="project" value="InterPro"/>
</dbReference>
<evidence type="ECO:0000256" key="1">
    <source>
        <dbReference type="SAM" id="MobiDB-lite"/>
    </source>
</evidence>
<feature type="compositionally biased region" description="Polar residues" evidence="1">
    <location>
        <begin position="393"/>
        <end position="411"/>
    </location>
</feature>
<feature type="region of interest" description="Disordered" evidence="1">
    <location>
        <begin position="735"/>
        <end position="760"/>
    </location>
</feature>
<dbReference type="GO" id="GO:0042594">
    <property type="term" value="P:response to starvation"/>
    <property type="evidence" value="ECO:0007669"/>
    <property type="project" value="TreeGrafter"/>
</dbReference>
<feature type="region of interest" description="Disordered" evidence="1">
    <location>
        <begin position="857"/>
        <end position="881"/>
    </location>
</feature>
<organism evidence="3 4">
    <name type="scientific">Tilletia horrida</name>
    <dbReference type="NCBI Taxonomy" id="155126"/>
    <lineage>
        <taxon>Eukaryota</taxon>
        <taxon>Fungi</taxon>
        <taxon>Dikarya</taxon>
        <taxon>Basidiomycota</taxon>
        <taxon>Ustilaginomycotina</taxon>
        <taxon>Exobasidiomycetes</taxon>
        <taxon>Tilletiales</taxon>
        <taxon>Tilletiaceae</taxon>
        <taxon>Tilletia</taxon>
    </lineage>
</organism>
<feature type="region of interest" description="Disordered" evidence="1">
    <location>
        <begin position="580"/>
        <end position="627"/>
    </location>
</feature>
<feature type="compositionally biased region" description="Acidic residues" evidence="1">
    <location>
        <begin position="1592"/>
        <end position="1605"/>
    </location>
</feature>
<feature type="compositionally biased region" description="Low complexity" evidence="1">
    <location>
        <begin position="1073"/>
        <end position="1084"/>
    </location>
</feature>
<feature type="region of interest" description="Disordered" evidence="1">
    <location>
        <begin position="461"/>
        <end position="494"/>
    </location>
</feature>
<feature type="compositionally biased region" description="Low complexity" evidence="1">
    <location>
        <begin position="585"/>
        <end position="596"/>
    </location>
</feature>
<dbReference type="GO" id="GO:0005737">
    <property type="term" value="C:cytoplasm"/>
    <property type="evidence" value="ECO:0007669"/>
    <property type="project" value="TreeGrafter"/>
</dbReference>
<dbReference type="PANTHER" id="PTHR13268">
    <property type="entry name" value="BREAST CARCINOMA AMPLIFIED SEQUENCE 3"/>
    <property type="match status" value="1"/>
</dbReference>
<evidence type="ECO:0000259" key="2">
    <source>
        <dbReference type="Pfam" id="PF21034"/>
    </source>
</evidence>
<feature type="compositionally biased region" description="Gly residues" evidence="1">
    <location>
        <begin position="1140"/>
        <end position="1154"/>
    </location>
</feature>
<dbReference type="InterPro" id="IPR048382">
    <property type="entry name" value="BCAS3_WD40"/>
</dbReference>
<feature type="region of interest" description="Disordered" evidence="1">
    <location>
        <begin position="1728"/>
        <end position="1829"/>
    </location>
</feature>
<accession>A0AAN6G8Z1</accession>
<dbReference type="PANTHER" id="PTHR13268:SF0">
    <property type="entry name" value="BCAS3 MICROTUBULE ASSOCIATED CELL MIGRATION FACTOR"/>
    <property type="match status" value="1"/>
</dbReference>
<protein>
    <recommendedName>
        <fullName evidence="2">BCAS3 WD40 domain-containing protein</fullName>
    </recommendedName>
</protein>
<feature type="compositionally biased region" description="Low complexity" evidence="1">
    <location>
        <begin position="1792"/>
        <end position="1804"/>
    </location>
</feature>
<sequence>MALLPPASAPVSLPAVISWTTWTVRPAGWVHASADERGSYSTANVLSAQMPALIVGYSSGALQIYVFNTAASSTLDDQTSNLDEVMFLPRVPLPTPMHTHAQDTPSKQAAWSQRRLSRRASSVGHASRVFGAVYVSPTTLLVLVEGSASAQLPSQSASGAADTRAVYVVVLSLAVSGGADATTKTSIPKAIASYKLRDLAPNHALVTAELRASGTSFIAAALTTCKLDDPFAPLASELHALRVSAPRPRAASPNASASGSAPHIQHACAPLSDLPAGVRPTFDLCGRVLAYAAGAPNISLRDRAMGGNFNAAAGAFGSQMNAGAGGDGSLSGDGVYGLGGMGGGGAGGSGASAAAAVMSLGHRAAAAGLSSVSALTAAAAARFSPSSIGSGTGVPSPSSIDGAQGLPTSSGPGWEQHASAAASAISIGAGAGVDVAKRVGSGVLSGVRGLSGYFGNAQQGPSMMTAHRTHSALSSSSSPPYVPSQFSRSAPSSQGVLMSGNTPGGGGAAARMIPGFTSANAVDRVPSPYGTSPAQQRRFSGGVHHRNSISQRFASKMVGAAGETVPVTSSSPVTGAMVAEDSAVQSSSDSPLLQPSSHEEILPGGVSVPQNDAVSVTSTSVGSKRYSTHSLSGAQTYDHSGAAAHGMAAVASPQAQPSSFSQMAMAQQARQHPGPGPVWVRVVDLGSVPPTADGDTAATSTSLPRPRTLALFRPPNSSLGLLSQVGLGWSAGSNAAAQSGPGGGSAALLSSSLPRSPPAQMGNHSVEYASSFSSSVAGGGVGGLPPFSPTGALPFAGSGSGNALPLGSNPVALLSLSPDGSSLLTADALGQVFHVWEMMPCPAPVVLPKTALGTGSSGGVVSGGDARNRGGRVTSHGSAAAGNLEEESLPPSVWHRYKLMRGLTSAQAVAATWSGDAQFVFVQSQKGTVHAYPVNPYGGVPDANKHLQRPGASGNQGFKALGLSNLSIEVKAIARLRPVDIPAFHSIPVATGAEAGATSPTQTAITTSGRSPVASMAAPSLMLLKGGTYPEPPSMIPSEVEARRLQFLVYHPARDSILLHSFACAALPSATASNSDAASTSTHAGGNPHSDRAGAGGLISGLPRSVSAPVAAAATGAAAVASSGLSRMMSRTGSSWAGAPAGGGRGADGSASTGGGAAVGLGSGRIFTAGSGGNSGHCYGLLGDSIAFAAWCGLARVVMQEGPALEGDESAVDVDHLELGDDDEEEIGLGDDAETMEKRALFRTQHLRHGSSPLARPAVQVPPSESSSPSGSDEENGARAKSTGVTPISTVRAQAQMQARLQVAEHATASSSSSAEMGSSASPSIGEGKKTTATSSPAPQGGKKKRKGSTKAAGATIDAAIPVLELPPPKTSGAPPDQAAVTAAAKAEPEAVTVTPPAVTKPKPLPPFTPPSWVTQIEVETFSRAPRVLPSSIWLSHQFEFREAKTTSTAAAAPLHTLYKHKTAKLEVREEVQVDAPTGDGKSSFDEGLLSAIGARAFDGASARRGGAGVLGEDGTVNWKVPMFPQGQRARHPAWHERVIAAGGLPIRQVAGGLGHGLGRAGRGLGRSVEEAIQARRKRSSGIDGTSGYEAFDFDDEEEEEEEGNTGDASRAEGQEASAFLEVRAAKEAAGLSVEDLRAIEVDSDDEQTWKDARKANQGLDDEFAGWDEFAAEGCAPAQRISESVSSRRGKGYVVGLLEEDGGVGAPASRAAAAAAAAPGQVLSRGAALVSSGSGGPSKSSSASGTTPHNGLPLPASSTASKNASSSGATGKAGRGAMPGSLPLPATAAARSSSSSSQMGNTSSSRRKGEAGSNAQSGNNAFDLYSRQA</sequence>